<keyword evidence="10" id="KW-0732">Signal</keyword>
<protein>
    <recommendedName>
        <fullName evidence="8">Ammonium transporter</fullName>
    </recommendedName>
</protein>
<evidence type="ECO:0000256" key="6">
    <source>
        <dbReference type="ARBA" id="ARBA00023136"/>
    </source>
</evidence>
<feature type="transmembrane region" description="Helical" evidence="8">
    <location>
        <begin position="36"/>
        <end position="57"/>
    </location>
</feature>
<dbReference type="Gene3D" id="1.10.3430.10">
    <property type="entry name" value="Ammonium transporter AmtB like domains"/>
    <property type="match status" value="1"/>
</dbReference>
<dbReference type="PANTHER" id="PTHR43029:SF10">
    <property type="entry name" value="AMMONIUM TRANSPORTER MEP2"/>
    <property type="match status" value="1"/>
</dbReference>
<evidence type="ECO:0000256" key="2">
    <source>
        <dbReference type="ARBA" id="ARBA00005887"/>
    </source>
</evidence>
<dbReference type="PROSITE" id="PS01219">
    <property type="entry name" value="AMMONIUM_TRANSP"/>
    <property type="match status" value="1"/>
</dbReference>
<proteinExistence type="inferred from homology"/>
<feature type="transmembrane region" description="Helical" evidence="8">
    <location>
        <begin position="189"/>
        <end position="210"/>
    </location>
</feature>
<evidence type="ECO:0000256" key="9">
    <source>
        <dbReference type="SAM" id="MobiDB-lite"/>
    </source>
</evidence>
<comment type="caution">
    <text evidence="12">The sequence shown here is derived from an EMBL/GenBank/DDBJ whole genome shotgun (WGS) entry which is preliminary data.</text>
</comment>
<dbReference type="NCBIfam" id="TIGR00836">
    <property type="entry name" value="amt"/>
    <property type="match status" value="1"/>
</dbReference>
<dbReference type="InterPro" id="IPR029020">
    <property type="entry name" value="Ammonium/urea_transptr"/>
</dbReference>
<evidence type="ECO:0000256" key="10">
    <source>
        <dbReference type="SAM" id="SignalP"/>
    </source>
</evidence>
<dbReference type="InterPro" id="IPR024041">
    <property type="entry name" value="NH4_transpt_AmtB-like_dom"/>
</dbReference>
<keyword evidence="6 8" id="KW-0472">Membrane</keyword>
<feature type="region of interest" description="Disordered" evidence="9">
    <location>
        <begin position="437"/>
        <end position="459"/>
    </location>
</feature>
<evidence type="ECO:0000256" key="3">
    <source>
        <dbReference type="ARBA" id="ARBA00022448"/>
    </source>
</evidence>
<feature type="chain" id="PRO_5047321869" description="Ammonium transporter" evidence="10">
    <location>
        <begin position="23"/>
        <end position="472"/>
    </location>
</feature>
<feature type="transmembrane region" description="Helical" evidence="8">
    <location>
        <begin position="382"/>
        <end position="402"/>
    </location>
</feature>
<evidence type="ECO:0000259" key="11">
    <source>
        <dbReference type="Pfam" id="PF00909"/>
    </source>
</evidence>
<organism evidence="12 13">
    <name type="scientific">Methylorubrum aminovorans</name>
    <dbReference type="NCBI Taxonomy" id="269069"/>
    <lineage>
        <taxon>Bacteria</taxon>
        <taxon>Pseudomonadati</taxon>
        <taxon>Pseudomonadota</taxon>
        <taxon>Alphaproteobacteria</taxon>
        <taxon>Hyphomicrobiales</taxon>
        <taxon>Methylobacteriaceae</taxon>
        <taxon>Methylorubrum</taxon>
    </lineage>
</organism>
<dbReference type="Pfam" id="PF00909">
    <property type="entry name" value="Ammonium_transp"/>
    <property type="match status" value="1"/>
</dbReference>
<evidence type="ECO:0000256" key="4">
    <source>
        <dbReference type="ARBA" id="ARBA00022692"/>
    </source>
</evidence>
<feature type="transmembrane region" description="Helical" evidence="8">
    <location>
        <begin position="249"/>
        <end position="273"/>
    </location>
</feature>
<reference evidence="12" key="2">
    <citation type="submission" date="2021-08" db="EMBL/GenBank/DDBJ databases">
        <authorList>
            <person name="Tani A."/>
            <person name="Ola A."/>
            <person name="Ogura Y."/>
            <person name="Katsura K."/>
            <person name="Hayashi T."/>
        </authorList>
    </citation>
    <scope>NUCLEOTIDE SEQUENCE</scope>
    <source>
        <strain evidence="12">NBRC 15686</strain>
    </source>
</reference>
<evidence type="ECO:0000256" key="5">
    <source>
        <dbReference type="ARBA" id="ARBA00022989"/>
    </source>
</evidence>
<dbReference type="InterPro" id="IPR001905">
    <property type="entry name" value="Ammonium_transpt"/>
</dbReference>
<keyword evidence="13" id="KW-1185">Reference proteome</keyword>
<feature type="transmembrane region" description="Helical" evidence="8">
    <location>
        <begin position="342"/>
        <end position="362"/>
    </location>
</feature>
<feature type="transmembrane region" description="Helical" evidence="8">
    <location>
        <begin position="222"/>
        <end position="243"/>
    </location>
</feature>
<evidence type="ECO:0000256" key="7">
    <source>
        <dbReference type="ARBA" id="ARBA00023177"/>
    </source>
</evidence>
<feature type="signal peptide" evidence="10">
    <location>
        <begin position="1"/>
        <end position="22"/>
    </location>
</feature>
<gene>
    <name evidence="12" type="primary">amtB_2</name>
    <name evidence="12" type="ORF">LNAOJCKE_5101</name>
</gene>
<keyword evidence="7 8" id="KW-0924">Ammonia transport</keyword>
<reference evidence="12" key="1">
    <citation type="journal article" date="2021" name="Front. Microbiol.">
        <title>Comprehensive Comparative Genomics and Phenotyping of Methylobacterium Species.</title>
        <authorList>
            <person name="Alessa O."/>
            <person name="Ogura Y."/>
            <person name="Fujitani Y."/>
            <person name="Takami H."/>
            <person name="Hayashi T."/>
            <person name="Sahin N."/>
            <person name="Tani A."/>
        </authorList>
    </citation>
    <scope>NUCLEOTIDE SEQUENCE</scope>
    <source>
        <strain evidence="12">NBRC 15686</strain>
    </source>
</reference>
<dbReference type="Proteomes" id="UP001055039">
    <property type="component" value="Unassembled WGS sequence"/>
</dbReference>
<evidence type="ECO:0000313" key="13">
    <source>
        <dbReference type="Proteomes" id="UP001055039"/>
    </source>
</evidence>
<evidence type="ECO:0000256" key="1">
    <source>
        <dbReference type="ARBA" id="ARBA00004141"/>
    </source>
</evidence>
<sequence length="472" mass="48579">MRKAAFTAAMSCGLLSPSSAFAQDSPVATLNGADTAFVATCSLFVMLMMLPGLALFYAGLSRGKNVLSVLTQVFTSAALMCVLWTVAGYSLAFDATGPLQAVIGGTSKLFLSGVDQASLVGTLPEYLYFLFMMLFAAITPPIIVGAFAERIRFSAVLIFMAVWFFINYVPMAHMAWGGGWVAKMGGQDFAGGNVVHLNAGLAALVAAYMVGPRKGYGSTMMAPHNMTMAFVGGALLWVGWLAFCGGCALVANGFAMLVVVNTLLGGAAGALSWMATEWLHRGRPSTLGVLSGTIAGLVAITPACGFVSPMGAIGVGLLVSPVCVWAVEYLKHRFGYDDSFDVFGVHGVGAIVGGLLTPVFAAPLLGGPGYAEGRDLVSQLGVQLLLIAFSSAVSVATTFIALKLADLVVGLRVSAEDEVTGLDLTTHGERGYRISGAASEEGVPMPQSPDGANLLPDPAASGAVNLSAASAT</sequence>
<keyword evidence="4 8" id="KW-0812">Transmembrane</keyword>
<dbReference type="EMBL" id="BPRC01000035">
    <property type="protein sequence ID" value="GJE67868.1"/>
    <property type="molecule type" value="Genomic_DNA"/>
</dbReference>
<feature type="domain" description="Ammonium transporter AmtB-like" evidence="11">
    <location>
        <begin position="36"/>
        <end position="432"/>
    </location>
</feature>
<feature type="transmembrane region" description="Helical" evidence="8">
    <location>
        <begin position="155"/>
        <end position="177"/>
    </location>
</feature>
<feature type="transmembrane region" description="Helical" evidence="8">
    <location>
        <begin position="126"/>
        <end position="148"/>
    </location>
</feature>
<dbReference type="InterPro" id="IPR018047">
    <property type="entry name" value="Ammonium_transpt_CS"/>
</dbReference>
<feature type="transmembrane region" description="Helical" evidence="8">
    <location>
        <begin position="309"/>
        <end position="330"/>
    </location>
</feature>
<feature type="transmembrane region" description="Helical" evidence="8">
    <location>
        <begin position="285"/>
        <end position="303"/>
    </location>
</feature>
<keyword evidence="3 8" id="KW-0813">Transport</keyword>
<feature type="transmembrane region" description="Helical" evidence="8">
    <location>
        <begin position="69"/>
        <end position="92"/>
    </location>
</feature>
<accession>A0ABQ4UMH5</accession>
<comment type="subcellular location">
    <subcellularLocation>
        <location evidence="8">Cell membrane</location>
        <topology evidence="8">Multi-pass membrane protein</topology>
    </subcellularLocation>
    <subcellularLocation>
        <location evidence="1">Membrane</location>
        <topology evidence="1">Multi-pass membrane protein</topology>
    </subcellularLocation>
</comment>
<comment type="similarity">
    <text evidence="2 8">Belongs to the ammonia transporter channel (TC 1.A.11.2) family.</text>
</comment>
<dbReference type="SUPFAM" id="SSF111352">
    <property type="entry name" value="Ammonium transporter"/>
    <property type="match status" value="1"/>
</dbReference>
<evidence type="ECO:0000313" key="12">
    <source>
        <dbReference type="EMBL" id="GJE67868.1"/>
    </source>
</evidence>
<name>A0ABQ4UMH5_9HYPH</name>
<dbReference type="PANTHER" id="PTHR43029">
    <property type="entry name" value="AMMONIUM TRANSPORTER MEP2"/>
    <property type="match status" value="1"/>
</dbReference>
<keyword evidence="5 8" id="KW-1133">Transmembrane helix</keyword>
<evidence type="ECO:0000256" key="8">
    <source>
        <dbReference type="RuleBase" id="RU362002"/>
    </source>
</evidence>